<dbReference type="NCBIfam" id="NF005559">
    <property type="entry name" value="PRK07231.1"/>
    <property type="match status" value="1"/>
</dbReference>
<dbReference type="PANTHER" id="PTHR43943">
    <property type="entry name" value="DEHYDROGENASE/REDUCTASE (SDR FAMILY) MEMBER 4"/>
    <property type="match status" value="1"/>
</dbReference>
<dbReference type="FunFam" id="3.40.50.720:FF:000084">
    <property type="entry name" value="Short-chain dehydrogenase reductase"/>
    <property type="match status" value="1"/>
</dbReference>
<dbReference type="Proteomes" id="UP000011519">
    <property type="component" value="Unassembled WGS sequence"/>
</dbReference>
<dbReference type="OrthoDB" id="7442at2157"/>
<dbReference type="RefSeq" id="WP_006652160.1">
    <property type="nucleotide sequence ID" value="NZ_AOIM01000013.1"/>
</dbReference>
<dbReference type="PROSITE" id="PS00061">
    <property type="entry name" value="ADH_SHORT"/>
    <property type="match status" value="1"/>
</dbReference>
<reference evidence="2 3" key="1">
    <citation type="journal article" date="2014" name="PLoS Genet.">
        <title>Phylogenetically driven sequencing of extremely halophilic archaea reveals strategies for static and dynamic osmo-response.</title>
        <authorList>
            <person name="Becker E.A."/>
            <person name="Seitzer P.M."/>
            <person name="Tritt A."/>
            <person name="Larsen D."/>
            <person name="Krusor M."/>
            <person name="Yao A.I."/>
            <person name="Wu D."/>
            <person name="Madern D."/>
            <person name="Eisen J.A."/>
            <person name="Darling A.E."/>
            <person name="Facciotti M.T."/>
        </authorList>
    </citation>
    <scope>NUCLEOTIDE SEQUENCE [LARGE SCALE GENOMIC DNA]</scope>
    <source>
        <strain evidence="2 3">JCM 10989</strain>
    </source>
</reference>
<comment type="similarity">
    <text evidence="1">Belongs to the short-chain dehydrogenases/reductases (SDR) family.</text>
</comment>
<organism evidence="2 3">
    <name type="scientific">Natrialba hulunbeirensis JCM 10989</name>
    <dbReference type="NCBI Taxonomy" id="1227493"/>
    <lineage>
        <taxon>Archaea</taxon>
        <taxon>Methanobacteriati</taxon>
        <taxon>Methanobacteriota</taxon>
        <taxon>Stenosarchaea group</taxon>
        <taxon>Halobacteria</taxon>
        <taxon>Halobacteriales</taxon>
        <taxon>Natrialbaceae</taxon>
        <taxon>Natrialba</taxon>
    </lineage>
</organism>
<sequence length="266" mass="27855">MSTRPETDTSTAQFSVDGDVAIITGSSSGIGKGIAKRFAADGVDVVVCSREQANVDPVAEAINDSERPGEALALECDVTDREAVEALVEATVERFGGLDVLVNNAGASFMADFDDISPNGWKTIVDINLHGTYHCTHAAEAYLKDGGGSVINFASVAGQRGSPLMSPYGAAKAAVVNLTTTLSYEWAHDDVRVNCIAPGFVATPGVESQMGVSAENIDREEVARRIGTVDEIADITQFLASPAASYVVGETITAQGVPQLSEDREI</sequence>
<accession>M0A9B0</accession>
<dbReference type="PRINTS" id="PR00080">
    <property type="entry name" value="SDRFAMILY"/>
</dbReference>
<name>M0A9B0_9EURY</name>
<dbReference type="SUPFAM" id="SSF51735">
    <property type="entry name" value="NAD(P)-binding Rossmann-fold domains"/>
    <property type="match status" value="1"/>
</dbReference>
<dbReference type="InterPro" id="IPR020904">
    <property type="entry name" value="Sc_DH/Rdtase_CS"/>
</dbReference>
<dbReference type="InterPro" id="IPR036291">
    <property type="entry name" value="NAD(P)-bd_dom_sf"/>
</dbReference>
<dbReference type="Gene3D" id="3.40.50.720">
    <property type="entry name" value="NAD(P)-binding Rossmann-like Domain"/>
    <property type="match status" value="1"/>
</dbReference>
<dbReference type="PATRIC" id="fig|1227493.4.peg.878"/>
<gene>
    <name evidence="2" type="ORF">C483_04569</name>
</gene>
<comment type="caution">
    <text evidence="2">The sequence shown here is derived from an EMBL/GenBank/DDBJ whole genome shotgun (WGS) entry which is preliminary data.</text>
</comment>
<dbReference type="InterPro" id="IPR002347">
    <property type="entry name" value="SDR_fam"/>
</dbReference>
<dbReference type="PRINTS" id="PR00081">
    <property type="entry name" value="GDHRDH"/>
</dbReference>
<dbReference type="Pfam" id="PF13561">
    <property type="entry name" value="adh_short_C2"/>
    <property type="match status" value="1"/>
</dbReference>
<dbReference type="EMBL" id="AOIM01000013">
    <property type="protein sequence ID" value="ELY93923.1"/>
    <property type="molecule type" value="Genomic_DNA"/>
</dbReference>
<protein>
    <submittedName>
        <fullName evidence="2">Short-chain dehydrogenase/reductase SDR</fullName>
    </submittedName>
</protein>
<keyword evidence="3" id="KW-1185">Reference proteome</keyword>
<proteinExistence type="inferred from homology"/>
<dbReference type="STRING" id="1227493.C483_04569"/>
<evidence type="ECO:0000313" key="3">
    <source>
        <dbReference type="Proteomes" id="UP000011519"/>
    </source>
</evidence>
<dbReference type="AlphaFoldDB" id="M0A9B0"/>
<dbReference type="PANTHER" id="PTHR43943:SF2">
    <property type="entry name" value="DEHYDROGENASE_REDUCTASE 4"/>
    <property type="match status" value="1"/>
</dbReference>
<evidence type="ECO:0000313" key="2">
    <source>
        <dbReference type="EMBL" id="ELY93923.1"/>
    </source>
</evidence>
<evidence type="ECO:0000256" key="1">
    <source>
        <dbReference type="ARBA" id="ARBA00006484"/>
    </source>
</evidence>